<dbReference type="GO" id="GO:0006307">
    <property type="term" value="P:DNA alkylation repair"/>
    <property type="evidence" value="ECO:0007669"/>
    <property type="project" value="UniProtKB-UniRule"/>
</dbReference>
<dbReference type="SUPFAM" id="SSF57884">
    <property type="entry name" value="Ada DNA repair protein, N-terminal domain (N-Ada 10)"/>
    <property type="match status" value="1"/>
</dbReference>
<evidence type="ECO:0000256" key="5">
    <source>
        <dbReference type="ARBA" id="ARBA00022679"/>
    </source>
</evidence>
<evidence type="ECO:0000256" key="11">
    <source>
        <dbReference type="ARBA" id="ARBA00049348"/>
    </source>
</evidence>
<feature type="active site" description="Nucleophile; methyl group acceptor from methylphosphotriester" evidence="13">
    <location>
        <position position="38"/>
    </location>
</feature>
<dbReference type="SUPFAM" id="SSF46767">
    <property type="entry name" value="Methylated DNA-protein cysteine methyltransferase, C-terminal domain"/>
    <property type="match status" value="1"/>
</dbReference>
<sequence>MLSIMNLTNDIMYQASFEKNVDFEGVFWMGVKTTGIFCRPTCTARKPKPENVEFFENTKDAILKGYRPCKVCKPLENPDETPIEIQKLMTELSENPELKFKDLDLINRGLQPATVKRWFLKHHGMTFHAFQRTFKINSAFKKLQQGESVLDVAFENGYESLSGFNDSFKSIIGASPKNSKLEKIVDLKRIETPLGTMIACANENGICMLEFSDRKSLSKELDDISKYFKANIIQGENPHFKTLETELAEYFEGKRLDFTVPLAPVGTDFQKNVWEILRTIPYGTTRSYQQQADILGNPKAVRAVANANGLNKISIIIPCHRVIGTNGTLTGYGGGIWRKQKLLELEKAILF</sequence>
<keyword evidence="8" id="KW-0010">Activator</keyword>
<dbReference type="RefSeq" id="WP_342772840.1">
    <property type="nucleotide sequence ID" value="NZ_SOEO01000001.1"/>
</dbReference>
<comment type="subcellular location">
    <subcellularLocation>
        <location evidence="12">Cytoplasm</location>
    </subcellularLocation>
</comment>
<name>A0A4R8I8T2_9FLAO</name>
<dbReference type="EMBL" id="SOEO01000001">
    <property type="protein sequence ID" value="TDX86387.1"/>
    <property type="molecule type" value="Genomic_DNA"/>
</dbReference>
<dbReference type="PROSITE" id="PS00374">
    <property type="entry name" value="MGMT"/>
    <property type="match status" value="1"/>
</dbReference>
<dbReference type="PANTHER" id="PTHR10815:SF5">
    <property type="entry name" value="METHYLATED-DNA--PROTEIN-CYSTEINE METHYLTRANSFERASE"/>
    <property type="match status" value="1"/>
</dbReference>
<evidence type="ECO:0000313" key="17">
    <source>
        <dbReference type="Proteomes" id="UP000295313"/>
    </source>
</evidence>
<dbReference type="PANTHER" id="PTHR10815">
    <property type="entry name" value="METHYLATED-DNA--PROTEIN-CYSTEINE METHYLTRANSFERASE"/>
    <property type="match status" value="1"/>
</dbReference>
<dbReference type="InterPro" id="IPR036388">
    <property type="entry name" value="WH-like_DNA-bd_sf"/>
</dbReference>
<evidence type="ECO:0000256" key="3">
    <source>
        <dbReference type="ARBA" id="ARBA00022490"/>
    </source>
</evidence>
<dbReference type="Proteomes" id="UP000295313">
    <property type="component" value="Unassembled WGS sequence"/>
</dbReference>
<evidence type="ECO:0000256" key="14">
    <source>
        <dbReference type="PIRSR" id="PIRSR000409-3"/>
    </source>
</evidence>
<evidence type="ECO:0000256" key="8">
    <source>
        <dbReference type="ARBA" id="ARBA00023159"/>
    </source>
</evidence>
<evidence type="ECO:0000256" key="4">
    <source>
        <dbReference type="ARBA" id="ARBA00022603"/>
    </source>
</evidence>
<keyword evidence="14" id="KW-0862">Zinc</keyword>
<keyword evidence="9" id="KW-0804">Transcription</keyword>
<evidence type="ECO:0000256" key="9">
    <source>
        <dbReference type="ARBA" id="ARBA00023163"/>
    </source>
</evidence>
<keyword evidence="14" id="KW-0479">Metal-binding</keyword>
<dbReference type="GO" id="GO:0008270">
    <property type="term" value="F:zinc ion binding"/>
    <property type="evidence" value="ECO:0007669"/>
    <property type="project" value="InterPro"/>
</dbReference>
<proteinExistence type="inferred from homology"/>
<dbReference type="PROSITE" id="PS01124">
    <property type="entry name" value="HTH_ARAC_FAMILY_2"/>
    <property type="match status" value="1"/>
</dbReference>
<evidence type="ECO:0000256" key="2">
    <source>
        <dbReference type="ARBA" id="ARBA00008711"/>
    </source>
</evidence>
<keyword evidence="7" id="KW-0805">Transcription regulation</keyword>
<feature type="binding site" evidence="14">
    <location>
        <position position="38"/>
    </location>
    <ligand>
        <name>Zn(2+)</name>
        <dbReference type="ChEBI" id="CHEBI:29105"/>
    </ligand>
</feature>
<reference evidence="16 17" key="1">
    <citation type="submission" date="2019-03" db="EMBL/GenBank/DDBJ databases">
        <title>Genomic Encyclopedia of Type Strains, Phase III (KMG-III): the genomes of soil and plant-associated and newly described type strains.</title>
        <authorList>
            <person name="Whitman W."/>
        </authorList>
    </citation>
    <scope>NUCLEOTIDE SEQUENCE [LARGE SCALE GENOMIC DNA]</scope>
    <source>
        <strain evidence="16 17">CGMCC 1.12802</strain>
    </source>
</reference>
<dbReference type="HAMAP" id="MF_00772">
    <property type="entry name" value="OGT"/>
    <property type="match status" value="1"/>
</dbReference>
<dbReference type="Gene3D" id="1.10.10.60">
    <property type="entry name" value="Homeodomain-like"/>
    <property type="match status" value="1"/>
</dbReference>
<evidence type="ECO:0000256" key="13">
    <source>
        <dbReference type="PIRSR" id="PIRSR000409-1"/>
    </source>
</evidence>
<dbReference type="InterPro" id="IPR001497">
    <property type="entry name" value="MethylDNA_cys_MeTrfase_AS"/>
</dbReference>
<dbReference type="SUPFAM" id="SSF53155">
    <property type="entry name" value="Methylated DNA-protein cysteine methyltransferase domain"/>
    <property type="match status" value="1"/>
</dbReference>
<evidence type="ECO:0000256" key="10">
    <source>
        <dbReference type="ARBA" id="ARBA00023204"/>
    </source>
</evidence>
<dbReference type="Gene3D" id="3.40.10.10">
    <property type="entry name" value="DNA Methylphosphotriester Repair Domain"/>
    <property type="match status" value="1"/>
</dbReference>
<dbReference type="InterPro" id="IPR036217">
    <property type="entry name" value="MethylDNA_cys_MeTrfase_DNAb"/>
</dbReference>
<dbReference type="InterPro" id="IPR008332">
    <property type="entry name" value="MethylG_MeTrfase_N"/>
</dbReference>
<gene>
    <name evidence="16" type="ORF">B0I22_0510</name>
</gene>
<dbReference type="GO" id="GO:0043565">
    <property type="term" value="F:sequence-specific DNA binding"/>
    <property type="evidence" value="ECO:0007669"/>
    <property type="project" value="InterPro"/>
</dbReference>
<dbReference type="InterPro" id="IPR004026">
    <property type="entry name" value="Ada_DNA_repair_Zn-bd"/>
</dbReference>
<comment type="cofactor">
    <cofactor evidence="14">
        <name>Zn(2+)</name>
        <dbReference type="ChEBI" id="CHEBI:29105"/>
    </cofactor>
    <text evidence="14">Binds 1 zinc ion per subunit.</text>
</comment>
<dbReference type="InterPro" id="IPR016221">
    <property type="entry name" value="Bifunct_regulatory_prot_Ada"/>
</dbReference>
<accession>A0A4R8I8T2</accession>
<feature type="binding site" evidence="14">
    <location>
        <position position="72"/>
    </location>
    <ligand>
        <name>Zn(2+)</name>
        <dbReference type="ChEBI" id="CHEBI:29105"/>
    </ligand>
</feature>
<dbReference type="Pfam" id="PF01035">
    <property type="entry name" value="DNA_binding_1"/>
    <property type="match status" value="1"/>
</dbReference>
<dbReference type="CDD" id="cd06445">
    <property type="entry name" value="ATase"/>
    <property type="match status" value="1"/>
</dbReference>
<dbReference type="Gene3D" id="1.10.10.10">
    <property type="entry name" value="Winged helix-like DNA-binding domain superfamily/Winged helix DNA-binding domain"/>
    <property type="match status" value="1"/>
</dbReference>
<comment type="similarity">
    <text evidence="2 12">Belongs to the MGMT family.</text>
</comment>
<feature type="active site" description="Nucleophile; methyl group acceptor from either O6-methylguanine or O4-methylthymine" evidence="13">
    <location>
        <position position="319"/>
    </location>
</feature>
<dbReference type="InterPro" id="IPR036631">
    <property type="entry name" value="MGMT_N_sf"/>
</dbReference>
<dbReference type="Pfam" id="PF02870">
    <property type="entry name" value="Methyltransf_1N"/>
    <property type="match status" value="1"/>
</dbReference>
<dbReference type="GO" id="GO:0003908">
    <property type="term" value="F:methylated-DNA-[protein]-cysteine S-methyltransferase activity"/>
    <property type="evidence" value="ECO:0007669"/>
    <property type="project" value="UniProtKB-UniRule"/>
</dbReference>
<dbReference type="GO" id="GO:0005737">
    <property type="term" value="C:cytoplasm"/>
    <property type="evidence" value="ECO:0007669"/>
    <property type="project" value="UniProtKB-SubCell"/>
</dbReference>
<dbReference type="InterPro" id="IPR018060">
    <property type="entry name" value="HTH_AraC"/>
</dbReference>
<dbReference type="AlphaFoldDB" id="A0A4R8I8T2"/>
<organism evidence="16 17">
    <name type="scientific">Epilithonimonas xixisoli</name>
    <dbReference type="NCBI Taxonomy" id="1476462"/>
    <lineage>
        <taxon>Bacteria</taxon>
        <taxon>Pseudomonadati</taxon>
        <taxon>Bacteroidota</taxon>
        <taxon>Flavobacteriia</taxon>
        <taxon>Flavobacteriales</taxon>
        <taxon>Weeksellaceae</taxon>
        <taxon>Chryseobacterium group</taxon>
        <taxon>Epilithonimonas</taxon>
    </lineage>
</organism>
<comment type="caution">
    <text evidence="16">The sequence shown here is derived from an EMBL/GenBank/DDBJ whole genome shotgun (WGS) entry which is preliminary data.</text>
</comment>
<comment type="function">
    <text evidence="12">Involved in the cellular defense against the biological effects of O6-methylguanine (O6-MeG) and O4-methylthymine (O4-MeT) in DNA. Repairs the methylated nucleobase in DNA by stoichiometrically transferring the methyl group to a cysteine residue in the enzyme. This is a suicide reaction: the enzyme is irreversibly inactivated.</text>
</comment>
<dbReference type="NCBIfam" id="TIGR00589">
    <property type="entry name" value="ogt"/>
    <property type="match status" value="1"/>
</dbReference>
<comment type="catalytic activity">
    <reaction evidence="1 12">
        <text>a 4-O-methyl-thymidine in DNA + L-cysteinyl-[protein] = a thymidine in DNA + S-methyl-L-cysteinyl-[protein]</text>
        <dbReference type="Rhea" id="RHEA:53428"/>
        <dbReference type="Rhea" id="RHEA-COMP:10131"/>
        <dbReference type="Rhea" id="RHEA-COMP:10132"/>
        <dbReference type="Rhea" id="RHEA-COMP:13555"/>
        <dbReference type="Rhea" id="RHEA-COMP:13556"/>
        <dbReference type="ChEBI" id="CHEBI:29950"/>
        <dbReference type="ChEBI" id="CHEBI:82612"/>
        <dbReference type="ChEBI" id="CHEBI:137386"/>
        <dbReference type="ChEBI" id="CHEBI:137387"/>
        <dbReference type="EC" id="2.1.1.63"/>
    </reaction>
</comment>
<keyword evidence="6 12" id="KW-0227">DNA damage</keyword>
<dbReference type="EC" id="2.1.1.63" evidence="12"/>
<dbReference type="GO" id="GO:0032259">
    <property type="term" value="P:methylation"/>
    <property type="evidence" value="ECO:0007669"/>
    <property type="project" value="UniProtKB-KW"/>
</dbReference>
<evidence type="ECO:0000256" key="12">
    <source>
        <dbReference type="HAMAP-Rule" id="MF_00772"/>
    </source>
</evidence>
<dbReference type="FunFam" id="1.10.10.10:FF:000214">
    <property type="entry name" value="Methylated-DNA--protein-cysteine methyltransferase"/>
    <property type="match status" value="1"/>
</dbReference>
<evidence type="ECO:0000256" key="1">
    <source>
        <dbReference type="ARBA" id="ARBA00001286"/>
    </source>
</evidence>
<dbReference type="SMART" id="SM00342">
    <property type="entry name" value="HTH_ARAC"/>
    <property type="match status" value="1"/>
</dbReference>
<evidence type="ECO:0000259" key="15">
    <source>
        <dbReference type="PROSITE" id="PS01124"/>
    </source>
</evidence>
<dbReference type="GO" id="GO:0003700">
    <property type="term" value="F:DNA-binding transcription factor activity"/>
    <property type="evidence" value="ECO:0007669"/>
    <property type="project" value="InterPro"/>
</dbReference>
<comment type="miscellaneous">
    <text evidence="12">This enzyme catalyzes only one turnover and therefore is not strictly catalytic. According to one definition, an enzyme is a biocatalyst that acts repeatedly and over many reaction cycles.</text>
</comment>
<dbReference type="Pfam" id="PF02805">
    <property type="entry name" value="Ada_Zn_binding"/>
    <property type="match status" value="1"/>
</dbReference>
<dbReference type="PIRSF" id="PIRSF000409">
    <property type="entry name" value="Ada"/>
    <property type="match status" value="1"/>
</dbReference>
<dbReference type="InterPro" id="IPR023546">
    <property type="entry name" value="MGMT"/>
</dbReference>
<keyword evidence="4 12" id="KW-0489">Methyltransferase</keyword>
<feature type="active site" description="Nucleophile; methyl group acceptor" evidence="12">
    <location>
        <position position="319"/>
    </location>
</feature>
<protein>
    <recommendedName>
        <fullName evidence="12">Methylated-DNA--protein-cysteine methyltransferase</fullName>
        <ecNumber evidence="12">2.1.1.63</ecNumber>
    </recommendedName>
    <alternativeName>
        <fullName evidence="12">6-O-methylguanine-DNA methyltransferase</fullName>
        <shortName evidence="12">MGMT</shortName>
    </alternativeName>
    <alternativeName>
        <fullName evidence="12">O-6-methylguanine-DNA-alkyltransferase</fullName>
    </alternativeName>
</protein>
<evidence type="ECO:0000256" key="6">
    <source>
        <dbReference type="ARBA" id="ARBA00022763"/>
    </source>
</evidence>
<dbReference type="Pfam" id="PF12833">
    <property type="entry name" value="HTH_18"/>
    <property type="match status" value="1"/>
</dbReference>
<dbReference type="InterPro" id="IPR014048">
    <property type="entry name" value="MethylDNA_cys_MeTrfase_DNA-bd"/>
</dbReference>
<feature type="binding site" evidence="14">
    <location>
        <position position="42"/>
    </location>
    <ligand>
        <name>Zn(2+)</name>
        <dbReference type="ChEBI" id="CHEBI:29105"/>
    </ligand>
</feature>
<keyword evidence="17" id="KW-1185">Reference proteome</keyword>
<dbReference type="InterPro" id="IPR009057">
    <property type="entry name" value="Homeodomain-like_sf"/>
</dbReference>
<dbReference type="Gene3D" id="3.30.160.70">
    <property type="entry name" value="Methylated DNA-protein cysteine methyltransferase domain"/>
    <property type="match status" value="1"/>
</dbReference>
<keyword evidence="3 12" id="KW-0963">Cytoplasm</keyword>
<evidence type="ECO:0000256" key="7">
    <source>
        <dbReference type="ARBA" id="ARBA00023015"/>
    </source>
</evidence>
<dbReference type="SUPFAM" id="SSF46689">
    <property type="entry name" value="Homeodomain-like"/>
    <property type="match status" value="1"/>
</dbReference>
<keyword evidence="5 12" id="KW-0808">Transferase</keyword>
<dbReference type="InterPro" id="IPR035451">
    <property type="entry name" value="Ada-like_dom_sf"/>
</dbReference>
<feature type="binding site" evidence="14">
    <location>
        <position position="69"/>
    </location>
    <ligand>
        <name>Zn(2+)</name>
        <dbReference type="ChEBI" id="CHEBI:29105"/>
    </ligand>
</feature>
<feature type="domain" description="HTH araC/xylS-type" evidence="15">
    <location>
        <begin position="109"/>
        <end position="182"/>
    </location>
</feature>
<comment type="catalytic activity">
    <reaction evidence="11 12">
        <text>a 6-O-methyl-2'-deoxyguanosine in DNA + L-cysteinyl-[protein] = S-methyl-L-cysteinyl-[protein] + a 2'-deoxyguanosine in DNA</text>
        <dbReference type="Rhea" id="RHEA:24000"/>
        <dbReference type="Rhea" id="RHEA-COMP:10131"/>
        <dbReference type="Rhea" id="RHEA-COMP:10132"/>
        <dbReference type="Rhea" id="RHEA-COMP:11367"/>
        <dbReference type="Rhea" id="RHEA-COMP:11368"/>
        <dbReference type="ChEBI" id="CHEBI:29950"/>
        <dbReference type="ChEBI" id="CHEBI:82612"/>
        <dbReference type="ChEBI" id="CHEBI:85445"/>
        <dbReference type="ChEBI" id="CHEBI:85448"/>
        <dbReference type="EC" id="2.1.1.63"/>
    </reaction>
</comment>
<keyword evidence="10 12" id="KW-0234">DNA repair</keyword>
<evidence type="ECO:0000313" key="16">
    <source>
        <dbReference type="EMBL" id="TDX86387.1"/>
    </source>
</evidence>